<name>A0A078AIY6_STYLE</name>
<reference evidence="2 3" key="1">
    <citation type="submission" date="2014-06" db="EMBL/GenBank/DDBJ databases">
        <authorList>
            <person name="Swart Estienne"/>
        </authorList>
    </citation>
    <scope>NUCLEOTIDE SEQUENCE [LARGE SCALE GENOMIC DNA]</scope>
    <source>
        <strain evidence="2 3">130c</strain>
    </source>
</reference>
<keyword evidence="1" id="KW-0812">Transmembrane</keyword>
<dbReference type="InParanoid" id="A0A078AIY6"/>
<dbReference type="AlphaFoldDB" id="A0A078AIY6"/>
<keyword evidence="1" id="KW-1133">Transmembrane helix</keyword>
<gene>
    <name evidence="2" type="primary">Contig14317.g15252</name>
    <name evidence="2" type="ORF">STYLEM_9772</name>
</gene>
<dbReference type="EMBL" id="CCKQ01009293">
    <property type="protein sequence ID" value="CDW80768.1"/>
    <property type="molecule type" value="Genomic_DNA"/>
</dbReference>
<organism evidence="2 3">
    <name type="scientific">Stylonychia lemnae</name>
    <name type="common">Ciliate</name>
    <dbReference type="NCBI Taxonomy" id="5949"/>
    <lineage>
        <taxon>Eukaryota</taxon>
        <taxon>Sar</taxon>
        <taxon>Alveolata</taxon>
        <taxon>Ciliophora</taxon>
        <taxon>Intramacronucleata</taxon>
        <taxon>Spirotrichea</taxon>
        <taxon>Stichotrichia</taxon>
        <taxon>Sporadotrichida</taxon>
        <taxon>Oxytrichidae</taxon>
        <taxon>Stylonychinae</taxon>
        <taxon>Stylonychia</taxon>
    </lineage>
</organism>
<feature type="transmembrane region" description="Helical" evidence="1">
    <location>
        <begin position="38"/>
        <end position="55"/>
    </location>
</feature>
<keyword evidence="3" id="KW-1185">Reference proteome</keyword>
<dbReference type="Proteomes" id="UP000039865">
    <property type="component" value="Unassembled WGS sequence"/>
</dbReference>
<evidence type="ECO:0000313" key="2">
    <source>
        <dbReference type="EMBL" id="CDW80768.1"/>
    </source>
</evidence>
<accession>A0A078AIY6</accession>
<evidence type="ECO:0000313" key="3">
    <source>
        <dbReference type="Proteomes" id="UP000039865"/>
    </source>
</evidence>
<protein>
    <submittedName>
        <fullName evidence="2">Uncharacterized protein</fullName>
    </submittedName>
</protein>
<sequence length="99" mass="11840">MLEAYRIQCCDQQRIFYTNSQDLGCICKQIKIENDEGLFFWFYSLMFLSRVLLYSKNHMIWYRVGSRILSLLEYINIGQQLNTNNSNVIVIKIVLDQME</sequence>
<evidence type="ECO:0000256" key="1">
    <source>
        <dbReference type="SAM" id="Phobius"/>
    </source>
</evidence>
<keyword evidence="1" id="KW-0472">Membrane</keyword>
<proteinExistence type="predicted"/>